<gene>
    <name evidence="1" type="ORF">S12H4_19240</name>
</gene>
<protein>
    <submittedName>
        <fullName evidence="1">Uncharacterized protein</fullName>
    </submittedName>
</protein>
<dbReference type="EMBL" id="BARW01009595">
    <property type="protein sequence ID" value="GAI82419.1"/>
    <property type="molecule type" value="Genomic_DNA"/>
</dbReference>
<reference evidence="1" key="1">
    <citation type="journal article" date="2014" name="Front. Microbiol.">
        <title>High frequency of phylogenetically diverse reductive dehalogenase-homologous genes in deep subseafloor sedimentary metagenomes.</title>
        <authorList>
            <person name="Kawai M."/>
            <person name="Futagami T."/>
            <person name="Toyoda A."/>
            <person name="Takaki Y."/>
            <person name="Nishi S."/>
            <person name="Hori S."/>
            <person name="Arai W."/>
            <person name="Tsubouchi T."/>
            <person name="Morono Y."/>
            <person name="Uchiyama I."/>
            <person name="Ito T."/>
            <person name="Fujiyama A."/>
            <person name="Inagaki F."/>
            <person name="Takami H."/>
        </authorList>
    </citation>
    <scope>NUCLEOTIDE SEQUENCE</scope>
    <source>
        <strain evidence="1">Expedition CK06-06</strain>
    </source>
</reference>
<evidence type="ECO:0000313" key="1">
    <source>
        <dbReference type="EMBL" id="GAI82419.1"/>
    </source>
</evidence>
<dbReference type="AlphaFoldDB" id="X1TQV6"/>
<comment type="caution">
    <text evidence="1">The sequence shown here is derived from an EMBL/GenBank/DDBJ whole genome shotgun (WGS) entry which is preliminary data.</text>
</comment>
<feature type="non-terminal residue" evidence="1">
    <location>
        <position position="1"/>
    </location>
</feature>
<sequence>GLDGVLSEDQHVIDAEVLAAVAAADDYVEKIGDDMTGALDIDIDTNVTESSLVADIEALIDSITIKGVHAICRKGVGITGPAIGVESELTGVNVANTVAFKTTGDWAWCIDLAGGSHGINMHGLVLQMLGGAIQNPGTIENSGNITMDGTATVDGVDVSEHPDDTTDVHGIADTTALAMAHTILIVSS</sequence>
<name>X1TQV6_9ZZZZ</name>
<organism evidence="1">
    <name type="scientific">marine sediment metagenome</name>
    <dbReference type="NCBI Taxonomy" id="412755"/>
    <lineage>
        <taxon>unclassified sequences</taxon>
        <taxon>metagenomes</taxon>
        <taxon>ecological metagenomes</taxon>
    </lineage>
</organism>
<proteinExistence type="predicted"/>
<accession>X1TQV6</accession>